<feature type="DNA-binding region" description="H-T-H motif" evidence="5">
    <location>
        <begin position="33"/>
        <end position="52"/>
    </location>
</feature>
<proteinExistence type="predicted"/>
<dbReference type="GO" id="GO:0003700">
    <property type="term" value="F:DNA-binding transcription factor activity"/>
    <property type="evidence" value="ECO:0007669"/>
    <property type="project" value="TreeGrafter"/>
</dbReference>
<keyword evidence="3 5" id="KW-0238">DNA-binding</keyword>
<sequence length="201" mass="22167">MRKVDPDKHEERRQQILQAAALCFARDGFRGASISEICAEAGMSAGHLYHYFPNKEAIVSAMTEGGLARAAEHFERIMQSPDPIRAFIAESTKTKRGLIKESLVFDVLAEAGRNTELADILRRHTLALRALLADFLRKAQEQGRIDAELDAEMTAAILMAIIDGARSMLIRDPKLGKGDSADYLELLVSRFLAPQDSGQSV</sequence>
<dbReference type="Proteomes" id="UP000237381">
    <property type="component" value="Unassembled WGS sequence"/>
</dbReference>
<evidence type="ECO:0000256" key="3">
    <source>
        <dbReference type="ARBA" id="ARBA00023125"/>
    </source>
</evidence>
<dbReference type="PANTHER" id="PTHR30055:SF226">
    <property type="entry name" value="HTH-TYPE TRANSCRIPTIONAL REGULATOR PKSA"/>
    <property type="match status" value="1"/>
</dbReference>
<dbReference type="AlphaFoldDB" id="A0A2S4LYC9"/>
<dbReference type="SUPFAM" id="SSF46689">
    <property type="entry name" value="Homeodomain-like"/>
    <property type="match status" value="1"/>
</dbReference>
<dbReference type="Pfam" id="PF13977">
    <property type="entry name" value="TetR_C_6"/>
    <property type="match status" value="1"/>
</dbReference>
<evidence type="ECO:0000256" key="2">
    <source>
        <dbReference type="ARBA" id="ARBA00023015"/>
    </source>
</evidence>
<dbReference type="InterPro" id="IPR001647">
    <property type="entry name" value="HTH_TetR"/>
</dbReference>
<keyword evidence="4" id="KW-0804">Transcription</keyword>
<accession>A0A2S4LYC9</accession>
<dbReference type="Gene3D" id="1.10.357.10">
    <property type="entry name" value="Tetracycline Repressor, domain 2"/>
    <property type="match status" value="1"/>
</dbReference>
<dbReference type="InterPro" id="IPR009057">
    <property type="entry name" value="Homeodomain-like_sf"/>
</dbReference>
<dbReference type="InterPro" id="IPR039538">
    <property type="entry name" value="BetI_C"/>
</dbReference>
<evidence type="ECO:0000313" key="8">
    <source>
        <dbReference type="Proteomes" id="UP000237381"/>
    </source>
</evidence>
<reference evidence="7 8" key="1">
    <citation type="submission" date="2018-01" db="EMBL/GenBank/DDBJ databases">
        <title>Genomic Encyclopedia of Type Strains, Phase III (KMG-III): the genomes of soil and plant-associated and newly described type strains.</title>
        <authorList>
            <person name="Whitman W."/>
        </authorList>
    </citation>
    <scope>NUCLEOTIDE SEQUENCE [LARGE SCALE GENOMIC DNA]</scope>
    <source>
        <strain evidence="7 8">JCM 18070</strain>
    </source>
</reference>
<dbReference type="InterPro" id="IPR050109">
    <property type="entry name" value="HTH-type_TetR-like_transc_reg"/>
</dbReference>
<dbReference type="PANTHER" id="PTHR30055">
    <property type="entry name" value="HTH-TYPE TRANSCRIPTIONAL REGULATOR RUTR"/>
    <property type="match status" value="1"/>
</dbReference>
<feature type="domain" description="HTH tetR-type" evidence="6">
    <location>
        <begin position="10"/>
        <end position="70"/>
    </location>
</feature>
<dbReference type="PRINTS" id="PR00455">
    <property type="entry name" value="HTHTETR"/>
</dbReference>
<evidence type="ECO:0000259" key="6">
    <source>
        <dbReference type="PROSITE" id="PS50977"/>
    </source>
</evidence>
<dbReference type="RefSeq" id="WP_103706816.1">
    <property type="nucleotide sequence ID" value="NZ_PQGA01000018.1"/>
</dbReference>
<dbReference type="InterPro" id="IPR036271">
    <property type="entry name" value="Tet_transcr_reg_TetR-rel_C_sf"/>
</dbReference>
<keyword evidence="2" id="KW-0805">Transcription regulation</keyword>
<organism evidence="7 8">
    <name type="scientific">Paraburkholderia eburnea</name>
    <dbReference type="NCBI Taxonomy" id="1189126"/>
    <lineage>
        <taxon>Bacteria</taxon>
        <taxon>Pseudomonadati</taxon>
        <taxon>Pseudomonadota</taxon>
        <taxon>Betaproteobacteria</taxon>
        <taxon>Burkholderiales</taxon>
        <taxon>Burkholderiaceae</taxon>
        <taxon>Paraburkholderia</taxon>
    </lineage>
</organism>
<dbReference type="OrthoDB" id="9816320at2"/>
<dbReference type="GO" id="GO:0000976">
    <property type="term" value="F:transcription cis-regulatory region binding"/>
    <property type="evidence" value="ECO:0007669"/>
    <property type="project" value="TreeGrafter"/>
</dbReference>
<dbReference type="SUPFAM" id="SSF48498">
    <property type="entry name" value="Tetracyclin repressor-like, C-terminal domain"/>
    <property type="match status" value="1"/>
</dbReference>
<dbReference type="Pfam" id="PF00440">
    <property type="entry name" value="TetR_N"/>
    <property type="match status" value="1"/>
</dbReference>
<evidence type="ECO:0000256" key="5">
    <source>
        <dbReference type="PROSITE-ProRule" id="PRU00335"/>
    </source>
</evidence>
<keyword evidence="8" id="KW-1185">Reference proteome</keyword>
<comment type="caution">
    <text evidence="7">The sequence shown here is derived from an EMBL/GenBank/DDBJ whole genome shotgun (WGS) entry which is preliminary data.</text>
</comment>
<dbReference type="EMBL" id="PQGA01000018">
    <property type="protein sequence ID" value="POR47464.1"/>
    <property type="molecule type" value="Genomic_DNA"/>
</dbReference>
<evidence type="ECO:0000313" key="7">
    <source>
        <dbReference type="EMBL" id="POR47464.1"/>
    </source>
</evidence>
<keyword evidence="1" id="KW-0678">Repressor</keyword>
<dbReference type="PROSITE" id="PS50977">
    <property type="entry name" value="HTH_TETR_2"/>
    <property type="match status" value="1"/>
</dbReference>
<name>A0A2S4LYC9_9BURK</name>
<protein>
    <submittedName>
        <fullName evidence="7">TetR family transcriptional regulator</fullName>
    </submittedName>
</protein>
<gene>
    <name evidence="7" type="ORF">B0G62_11855</name>
</gene>
<evidence type="ECO:0000256" key="4">
    <source>
        <dbReference type="ARBA" id="ARBA00023163"/>
    </source>
</evidence>
<evidence type="ECO:0000256" key="1">
    <source>
        <dbReference type="ARBA" id="ARBA00022491"/>
    </source>
</evidence>